<protein>
    <recommendedName>
        <fullName evidence="3">SPOR domain-containing protein</fullName>
    </recommendedName>
</protein>
<dbReference type="GO" id="GO:0032506">
    <property type="term" value="P:cytokinetic process"/>
    <property type="evidence" value="ECO:0007669"/>
    <property type="project" value="TreeGrafter"/>
</dbReference>
<evidence type="ECO:0000313" key="5">
    <source>
        <dbReference type="Proteomes" id="UP000238605"/>
    </source>
</evidence>
<dbReference type="InterPro" id="IPR007730">
    <property type="entry name" value="SPOR-like_dom"/>
</dbReference>
<dbReference type="InterPro" id="IPR036680">
    <property type="entry name" value="SPOR-like_sf"/>
</dbReference>
<keyword evidence="5" id="KW-1185">Reference proteome</keyword>
<comment type="caution">
    <text evidence="4">The sequence shown here is derived from an EMBL/GenBank/DDBJ whole genome shotgun (WGS) entry which is preliminary data.</text>
</comment>
<evidence type="ECO:0000259" key="3">
    <source>
        <dbReference type="PROSITE" id="PS51724"/>
    </source>
</evidence>
<proteinExistence type="predicted"/>
<dbReference type="SUPFAM" id="SSF110997">
    <property type="entry name" value="Sporulation related repeat"/>
    <property type="match status" value="1"/>
</dbReference>
<dbReference type="OrthoDB" id="7063246at2"/>
<dbReference type="Gene3D" id="3.30.70.1070">
    <property type="entry name" value="Sporulation related repeat"/>
    <property type="match status" value="1"/>
</dbReference>
<gene>
    <name evidence="4" type="ORF">C1704_03595</name>
</gene>
<reference evidence="4 5" key="1">
    <citation type="submission" date="2018-02" db="EMBL/GenBank/DDBJ databases">
        <title>Reclassifiation of [Polyangium] brachysporum DSM 7029 as Guopingzhaonella breviflexa gen. nov., sp. nov., a member of the family Comamonadaceae.</title>
        <authorList>
            <person name="Tang B."/>
        </authorList>
    </citation>
    <scope>NUCLEOTIDE SEQUENCE [LARGE SCALE GENOMIC DNA]</scope>
    <source>
        <strain evidence="4 5">BCRC 80649</strain>
    </source>
</reference>
<dbReference type="GO" id="GO:0030428">
    <property type="term" value="C:cell septum"/>
    <property type="evidence" value="ECO:0007669"/>
    <property type="project" value="TreeGrafter"/>
</dbReference>
<feature type="compositionally biased region" description="Low complexity" evidence="1">
    <location>
        <begin position="58"/>
        <end position="88"/>
    </location>
</feature>
<name>A0A2S5SWZ5_9BURK</name>
<feature type="transmembrane region" description="Helical" evidence="2">
    <location>
        <begin position="7"/>
        <end position="30"/>
    </location>
</feature>
<accession>A0A2S5SWZ5</accession>
<dbReference type="PANTHER" id="PTHR38687">
    <property type="entry name" value="CELL DIVISION PROTEIN DEDD-RELATED"/>
    <property type="match status" value="1"/>
</dbReference>
<dbReference type="PANTHER" id="PTHR38687:SF1">
    <property type="entry name" value="CELL DIVISION PROTEIN DEDD"/>
    <property type="match status" value="1"/>
</dbReference>
<dbReference type="GO" id="GO:0042834">
    <property type="term" value="F:peptidoglycan binding"/>
    <property type="evidence" value="ECO:0007669"/>
    <property type="project" value="InterPro"/>
</dbReference>
<dbReference type="EMBL" id="PSNX01000003">
    <property type="protein sequence ID" value="PPE67264.1"/>
    <property type="molecule type" value="Genomic_DNA"/>
</dbReference>
<dbReference type="RefSeq" id="WP_104301081.1">
    <property type="nucleotide sequence ID" value="NZ_PSNX01000003.1"/>
</dbReference>
<evidence type="ECO:0000313" key="4">
    <source>
        <dbReference type="EMBL" id="PPE67264.1"/>
    </source>
</evidence>
<feature type="domain" description="SPOR" evidence="3">
    <location>
        <begin position="120"/>
        <end position="198"/>
    </location>
</feature>
<keyword evidence="2" id="KW-0812">Transmembrane</keyword>
<dbReference type="InterPro" id="IPR052521">
    <property type="entry name" value="Cell_div_SPOR-domain"/>
</dbReference>
<dbReference type="Proteomes" id="UP000238605">
    <property type="component" value="Unassembled WGS sequence"/>
</dbReference>
<keyword evidence="2" id="KW-1133">Transmembrane helix</keyword>
<keyword evidence="2" id="KW-0472">Membrane</keyword>
<feature type="region of interest" description="Disordered" evidence="1">
    <location>
        <begin position="48"/>
        <end position="101"/>
    </location>
</feature>
<organism evidence="4 5">
    <name type="scientific">Caldimonas caldifontis</name>
    <dbReference type="NCBI Taxonomy" id="1452508"/>
    <lineage>
        <taxon>Bacteria</taxon>
        <taxon>Pseudomonadati</taxon>
        <taxon>Pseudomonadota</taxon>
        <taxon>Betaproteobacteria</taxon>
        <taxon>Burkholderiales</taxon>
        <taxon>Sphaerotilaceae</taxon>
        <taxon>Caldimonas</taxon>
    </lineage>
</organism>
<dbReference type="AlphaFoldDB" id="A0A2S5SWZ5"/>
<sequence length="200" mass="20615">MKKQRGGFALGLVVGVLIGLAVALAVALYVTKVPVPFVNKVPARSAEQEAAEAERNRNWNPNAPLQGRGSPAAGASAPTAPAAGGALPDVPPGLRQGTAPARDPAAILSGAVTPGASPTAPPSLIYFVQAGAYTRAADAEQQRARLAMMGLTARVTELEQSGRTVYRVRLGPYDTQAEADRAQTQLSSQGIDAALVRAQR</sequence>
<dbReference type="Pfam" id="PF05036">
    <property type="entry name" value="SPOR"/>
    <property type="match status" value="1"/>
</dbReference>
<dbReference type="PROSITE" id="PS51724">
    <property type="entry name" value="SPOR"/>
    <property type="match status" value="1"/>
</dbReference>
<evidence type="ECO:0000256" key="2">
    <source>
        <dbReference type="SAM" id="Phobius"/>
    </source>
</evidence>
<dbReference type="GO" id="GO:0032153">
    <property type="term" value="C:cell division site"/>
    <property type="evidence" value="ECO:0007669"/>
    <property type="project" value="TreeGrafter"/>
</dbReference>
<evidence type="ECO:0000256" key="1">
    <source>
        <dbReference type="SAM" id="MobiDB-lite"/>
    </source>
</evidence>